<evidence type="ECO:0000313" key="21">
    <source>
        <dbReference type="Proteomes" id="UP000178129"/>
    </source>
</evidence>
<gene>
    <name evidence="20" type="ORF">RCO7_03829</name>
</gene>
<keyword evidence="21" id="KW-1185">Reference proteome</keyword>
<dbReference type="Gene3D" id="2.70.50.70">
    <property type="match status" value="1"/>
</dbReference>
<keyword evidence="11" id="KW-0325">Glycoprotein</keyword>
<keyword evidence="5 18" id="KW-0732">Signal</keyword>
<keyword evidence="7" id="KW-0560">Oxidoreductase</keyword>
<comment type="catalytic activity">
    <reaction evidence="15 16">
        <text>[(1-&gt;4)-beta-D-glucosyl]n+m + reduced acceptor + O2 = 4-dehydro-beta-D-glucosyl-[(1-&gt;4)-beta-D-glucosyl]n-1 + [(1-&gt;4)-beta-D-glucosyl]m + acceptor + H2O.</text>
        <dbReference type="EC" id="1.14.99.56"/>
    </reaction>
</comment>
<dbReference type="EMBL" id="FJUW01000062">
    <property type="protein sequence ID" value="CZT11522.1"/>
    <property type="molecule type" value="Genomic_DNA"/>
</dbReference>
<reference evidence="21" key="1">
    <citation type="submission" date="2016-03" db="EMBL/GenBank/DDBJ databases">
        <authorList>
            <person name="Ploux O."/>
        </authorList>
    </citation>
    <scope>NUCLEOTIDE SEQUENCE [LARGE SCALE GENOMIC DNA]</scope>
    <source>
        <strain evidence="21">UK7</strain>
    </source>
</reference>
<dbReference type="GO" id="GO:0008810">
    <property type="term" value="F:cellulase activity"/>
    <property type="evidence" value="ECO:0007669"/>
    <property type="project" value="UniProtKB-UniRule"/>
</dbReference>
<evidence type="ECO:0000256" key="1">
    <source>
        <dbReference type="ARBA" id="ARBA00001973"/>
    </source>
</evidence>
<evidence type="ECO:0000256" key="18">
    <source>
        <dbReference type="SAM" id="SignalP"/>
    </source>
</evidence>
<evidence type="ECO:0000256" key="12">
    <source>
        <dbReference type="ARBA" id="ARBA00023277"/>
    </source>
</evidence>
<keyword evidence="8" id="KW-0186">Copper</keyword>
<comment type="function">
    <text evidence="16">Lytic polysaccharide monooxygenase (LMPO) that depolymerizes crystalline and amorphous polysaccharides via the oxidation of scissile alpha- or beta-(1-4)-glycosidic bonds, yielding C1 and/or C4 oxidation products. Catalysis by LPMOs requires the reduction of the active-site copper from Cu(II) to Cu(I) by a reducing agent and H(2)O(2) or O(2) as a cosubstrate.</text>
</comment>
<evidence type="ECO:0000256" key="17">
    <source>
        <dbReference type="SAM" id="MobiDB-lite"/>
    </source>
</evidence>
<dbReference type="SUPFAM" id="SSF57180">
    <property type="entry name" value="Cellulose-binding domain"/>
    <property type="match status" value="1"/>
</dbReference>
<evidence type="ECO:0000259" key="19">
    <source>
        <dbReference type="PROSITE" id="PS51164"/>
    </source>
</evidence>
<dbReference type="STRING" id="914237.A0A1E1LLY9"/>
<dbReference type="InParanoid" id="A0A1E1LLY9"/>
<dbReference type="PANTHER" id="PTHR33353">
    <property type="entry name" value="PUTATIVE (AFU_ORTHOLOGUE AFUA_1G12560)-RELATED"/>
    <property type="match status" value="1"/>
</dbReference>
<evidence type="ECO:0000256" key="16">
    <source>
        <dbReference type="RuleBase" id="RU368122"/>
    </source>
</evidence>
<dbReference type="InterPro" id="IPR049892">
    <property type="entry name" value="AA9"/>
</dbReference>
<name>A0A1E1LLY9_9HELO</name>
<evidence type="ECO:0000256" key="9">
    <source>
        <dbReference type="ARBA" id="ARBA00023033"/>
    </source>
</evidence>
<feature type="domain" description="CBM1" evidence="19">
    <location>
        <begin position="280"/>
        <end position="315"/>
    </location>
</feature>
<evidence type="ECO:0000256" key="4">
    <source>
        <dbReference type="ARBA" id="ARBA00022723"/>
    </source>
</evidence>
<dbReference type="InterPro" id="IPR035971">
    <property type="entry name" value="CBD_sf"/>
</dbReference>
<dbReference type="PROSITE" id="PS51164">
    <property type="entry name" value="CBM1_2"/>
    <property type="match status" value="1"/>
</dbReference>
<keyword evidence="9" id="KW-0503">Monooxygenase</keyword>
<comment type="domain">
    <text evidence="16">Has a modular structure: an endo-beta-1,4-glucanase catalytic module at the N-terminus, a linker rich in serines and threonines, and a C-terminal carbohydrate-binding module (CBM).</text>
</comment>
<feature type="chain" id="PRO_5009447368" description="AA9 family lytic polysaccharide monooxygenase" evidence="18">
    <location>
        <begin position="19"/>
        <end position="316"/>
    </location>
</feature>
<dbReference type="InterPro" id="IPR005103">
    <property type="entry name" value="AA9_LPMO"/>
</dbReference>
<comment type="cofactor">
    <cofactor evidence="1">
        <name>Cu(2+)</name>
        <dbReference type="ChEBI" id="CHEBI:29036"/>
    </cofactor>
</comment>
<feature type="region of interest" description="Disordered" evidence="17">
    <location>
        <begin position="237"/>
        <end position="259"/>
    </location>
</feature>
<dbReference type="Pfam" id="PF03443">
    <property type="entry name" value="AA9"/>
    <property type="match status" value="1"/>
</dbReference>
<dbReference type="PROSITE" id="PS00562">
    <property type="entry name" value="CBM1_1"/>
    <property type="match status" value="1"/>
</dbReference>
<evidence type="ECO:0000256" key="6">
    <source>
        <dbReference type="ARBA" id="ARBA00023001"/>
    </source>
</evidence>
<feature type="signal peptide" evidence="18">
    <location>
        <begin position="1"/>
        <end position="18"/>
    </location>
</feature>
<dbReference type="Proteomes" id="UP000178129">
    <property type="component" value="Unassembled WGS sequence"/>
</dbReference>
<dbReference type="GO" id="GO:0046872">
    <property type="term" value="F:metal ion binding"/>
    <property type="evidence" value="ECO:0007669"/>
    <property type="project" value="UniProtKB-KW"/>
</dbReference>
<evidence type="ECO:0000256" key="10">
    <source>
        <dbReference type="ARBA" id="ARBA00023157"/>
    </source>
</evidence>
<dbReference type="AlphaFoldDB" id="A0A1E1LLY9"/>
<dbReference type="EC" id="1.14.99.56" evidence="16"/>
<comment type="subcellular location">
    <subcellularLocation>
        <location evidence="2 16">Secreted</location>
    </subcellularLocation>
</comment>
<dbReference type="GO" id="GO:0030245">
    <property type="term" value="P:cellulose catabolic process"/>
    <property type="evidence" value="ECO:0007669"/>
    <property type="project" value="UniProtKB-UniRule"/>
</dbReference>
<dbReference type="SMART" id="SM00236">
    <property type="entry name" value="fCBD"/>
    <property type="match status" value="1"/>
</dbReference>
<accession>A0A1E1LLY9</accession>
<keyword evidence="13 16" id="KW-0624">Polysaccharide degradation</keyword>
<evidence type="ECO:0000256" key="11">
    <source>
        <dbReference type="ARBA" id="ARBA00023180"/>
    </source>
</evidence>
<dbReference type="GO" id="GO:0030248">
    <property type="term" value="F:cellulose binding"/>
    <property type="evidence" value="ECO:0007669"/>
    <property type="project" value="UniProtKB-UniRule"/>
</dbReference>
<protein>
    <recommendedName>
        <fullName evidence="16">AA9 family lytic polysaccharide monooxygenase</fullName>
        <ecNumber evidence="16">1.14.99.56</ecNumber>
    </recommendedName>
    <alternativeName>
        <fullName evidence="16">Endo-beta-1,4-glucanase</fullName>
    </alternativeName>
    <alternativeName>
        <fullName evidence="16">Glycosyl hydrolase 61 family protein</fullName>
    </alternativeName>
</protein>
<keyword evidence="3 16" id="KW-0964">Secreted</keyword>
<dbReference type="InterPro" id="IPR000254">
    <property type="entry name" value="CBD"/>
</dbReference>
<dbReference type="Pfam" id="PF00734">
    <property type="entry name" value="CBM_1"/>
    <property type="match status" value="1"/>
</dbReference>
<feature type="compositionally biased region" description="Gly residues" evidence="17">
    <location>
        <begin position="237"/>
        <end position="247"/>
    </location>
</feature>
<keyword evidence="4" id="KW-0479">Metal-binding</keyword>
<evidence type="ECO:0000256" key="15">
    <source>
        <dbReference type="ARBA" id="ARBA00045077"/>
    </source>
</evidence>
<evidence type="ECO:0000256" key="13">
    <source>
        <dbReference type="ARBA" id="ARBA00023326"/>
    </source>
</evidence>
<dbReference type="GO" id="GO:0005576">
    <property type="term" value="C:extracellular region"/>
    <property type="evidence" value="ECO:0007669"/>
    <property type="project" value="UniProtKB-SubCell"/>
</dbReference>
<sequence>MKLQSTLTTAVVISAASAHTIFVQLAAGGVTNPASYGVRTPTYDGPINDVLSNDVVCNGGPNPTKSSDKVIDVKAGETVKATWRHGSADVIDPSHKGPVMAYMKKVTDATTDSGVGAGWFKISEAGLNTATGKWAVDDLIASNGIQSITIPTCIENGQYLLRAEIIALHNAGSTAGAQFYMECAQINVSGGTASSKPATVSLPGAYSPTDPGILINIYQTLTGYKIPGPAPFTCGAGGGGGGGGGGSPTTQPPTTPTTMVTSKVATSTKASSTTPASPGGTVPLYGQCGGLGWTGATVCASGTCKSNGAYYSQCAP</sequence>
<dbReference type="PANTHER" id="PTHR33353:SF18">
    <property type="entry name" value="ENDOGLUCANASE II"/>
    <property type="match status" value="1"/>
</dbReference>
<evidence type="ECO:0000256" key="14">
    <source>
        <dbReference type="ARBA" id="ARBA00044502"/>
    </source>
</evidence>
<evidence type="ECO:0000256" key="3">
    <source>
        <dbReference type="ARBA" id="ARBA00022525"/>
    </source>
</evidence>
<comment type="caution">
    <text evidence="20">The sequence shown here is derived from an EMBL/GenBank/DDBJ whole genome shotgun (WGS) entry which is preliminary data.</text>
</comment>
<evidence type="ECO:0000256" key="5">
    <source>
        <dbReference type="ARBA" id="ARBA00022729"/>
    </source>
</evidence>
<keyword evidence="12 16" id="KW-0119">Carbohydrate metabolism</keyword>
<evidence type="ECO:0000256" key="8">
    <source>
        <dbReference type="ARBA" id="ARBA00023008"/>
    </source>
</evidence>
<evidence type="ECO:0000256" key="7">
    <source>
        <dbReference type="ARBA" id="ARBA00023002"/>
    </source>
</evidence>
<proteinExistence type="inferred from homology"/>
<keyword evidence="6 16" id="KW-0136">Cellulose degradation</keyword>
<keyword evidence="10 16" id="KW-1015">Disulfide bond</keyword>
<evidence type="ECO:0000313" key="20">
    <source>
        <dbReference type="EMBL" id="CZT11522.1"/>
    </source>
</evidence>
<comment type="similarity">
    <text evidence="14">Belongs to the polysaccharide monooxygenase AA9 family.</text>
</comment>
<dbReference type="GO" id="GO:0004497">
    <property type="term" value="F:monooxygenase activity"/>
    <property type="evidence" value="ECO:0007669"/>
    <property type="project" value="UniProtKB-KW"/>
</dbReference>
<organism evidence="20 21">
    <name type="scientific">Rhynchosporium graminicola</name>
    <dbReference type="NCBI Taxonomy" id="2792576"/>
    <lineage>
        <taxon>Eukaryota</taxon>
        <taxon>Fungi</taxon>
        <taxon>Dikarya</taxon>
        <taxon>Ascomycota</taxon>
        <taxon>Pezizomycotina</taxon>
        <taxon>Leotiomycetes</taxon>
        <taxon>Helotiales</taxon>
        <taxon>Ploettnerulaceae</taxon>
        <taxon>Rhynchosporium</taxon>
    </lineage>
</organism>
<evidence type="ECO:0000256" key="2">
    <source>
        <dbReference type="ARBA" id="ARBA00004613"/>
    </source>
</evidence>
<dbReference type="CDD" id="cd21175">
    <property type="entry name" value="LPMO_AA9"/>
    <property type="match status" value="1"/>
</dbReference>